<dbReference type="GO" id="GO:0016887">
    <property type="term" value="F:ATP hydrolysis activity"/>
    <property type="evidence" value="ECO:0007669"/>
    <property type="project" value="InterPro"/>
</dbReference>
<keyword evidence="6" id="KW-0472">Membrane</keyword>
<dbReference type="PROSITE" id="PS50893">
    <property type="entry name" value="ABC_TRANSPORTER_2"/>
    <property type="match status" value="1"/>
</dbReference>
<keyword evidence="9" id="KW-1185">Reference proteome</keyword>
<evidence type="ECO:0000256" key="1">
    <source>
        <dbReference type="ARBA" id="ARBA00004202"/>
    </source>
</evidence>
<evidence type="ECO:0000259" key="7">
    <source>
        <dbReference type="PROSITE" id="PS50893"/>
    </source>
</evidence>
<dbReference type="PANTHER" id="PTHR43166">
    <property type="entry name" value="AMINO ACID IMPORT ATP-BINDING PROTEIN"/>
    <property type="match status" value="1"/>
</dbReference>
<keyword evidence="5 8" id="KW-0067">ATP-binding</keyword>
<evidence type="ECO:0000313" key="9">
    <source>
        <dbReference type="Proteomes" id="UP000247612"/>
    </source>
</evidence>
<dbReference type="SUPFAM" id="SSF52540">
    <property type="entry name" value="P-loop containing nucleoside triphosphate hydrolases"/>
    <property type="match status" value="1"/>
</dbReference>
<dbReference type="CDD" id="cd03262">
    <property type="entry name" value="ABC_HisP_GlnQ"/>
    <property type="match status" value="1"/>
</dbReference>
<keyword evidence="2" id="KW-0813">Transport</keyword>
<dbReference type="PROSITE" id="PS00211">
    <property type="entry name" value="ABC_TRANSPORTER_1"/>
    <property type="match status" value="1"/>
</dbReference>
<dbReference type="Proteomes" id="UP000247612">
    <property type="component" value="Unassembled WGS sequence"/>
</dbReference>
<evidence type="ECO:0000256" key="2">
    <source>
        <dbReference type="ARBA" id="ARBA00022448"/>
    </source>
</evidence>
<dbReference type="STRING" id="1034346.GCA_000313565_03332"/>
<evidence type="ECO:0000256" key="6">
    <source>
        <dbReference type="ARBA" id="ARBA00023136"/>
    </source>
</evidence>
<dbReference type="InterPro" id="IPR050086">
    <property type="entry name" value="MetN_ABC_transporter-like"/>
</dbReference>
<dbReference type="InterPro" id="IPR017871">
    <property type="entry name" value="ABC_transporter-like_CS"/>
</dbReference>
<keyword evidence="3" id="KW-1003">Cell membrane</keyword>
<dbReference type="EMBL" id="QJKH01000013">
    <property type="protein sequence ID" value="PXX76827.1"/>
    <property type="molecule type" value="Genomic_DNA"/>
</dbReference>
<evidence type="ECO:0000256" key="4">
    <source>
        <dbReference type="ARBA" id="ARBA00022741"/>
    </source>
</evidence>
<gene>
    <name evidence="8" type="ORF">DES51_11321</name>
</gene>
<evidence type="ECO:0000256" key="3">
    <source>
        <dbReference type="ARBA" id="ARBA00022475"/>
    </source>
</evidence>
<dbReference type="InterPro" id="IPR030679">
    <property type="entry name" value="ABC_ATPase_HisP-typ"/>
</dbReference>
<dbReference type="Pfam" id="PF00005">
    <property type="entry name" value="ABC_tran"/>
    <property type="match status" value="1"/>
</dbReference>
<accession>A0A318L557</accession>
<dbReference type="RefSeq" id="WP_022939610.1">
    <property type="nucleotide sequence ID" value="NZ_CABKRQ010000011.1"/>
</dbReference>
<dbReference type="Gene3D" id="3.40.50.300">
    <property type="entry name" value="P-loop containing nucleotide triphosphate hydrolases"/>
    <property type="match status" value="1"/>
</dbReference>
<keyword evidence="4" id="KW-0547">Nucleotide-binding</keyword>
<dbReference type="SMART" id="SM00382">
    <property type="entry name" value="AAA"/>
    <property type="match status" value="1"/>
</dbReference>
<comment type="caution">
    <text evidence="8">The sequence shown here is derived from an EMBL/GenBank/DDBJ whole genome shotgun (WGS) entry which is preliminary data.</text>
</comment>
<dbReference type="InterPro" id="IPR003593">
    <property type="entry name" value="AAA+_ATPase"/>
</dbReference>
<dbReference type="InterPro" id="IPR003439">
    <property type="entry name" value="ABC_transporter-like_ATP-bd"/>
</dbReference>
<dbReference type="OrthoDB" id="9804199at2"/>
<organism evidence="8 9">
    <name type="scientific">Dielma fastidiosa</name>
    <dbReference type="NCBI Taxonomy" id="1034346"/>
    <lineage>
        <taxon>Bacteria</taxon>
        <taxon>Bacillati</taxon>
        <taxon>Bacillota</taxon>
        <taxon>Erysipelotrichia</taxon>
        <taxon>Erysipelotrichales</taxon>
        <taxon>Erysipelotrichaceae</taxon>
        <taxon>Dielma</taxon>
    </lineage>
</organism>
<dbReference type="GO" id="GO:0005524">
    <property type="term" value="F:ATP binding"/>
    <property type="evidence" value="ECO:0007669"/>
    <property type="project" value="UniProtKB-KW"/>
</dbReference>
<dbReference type="GO" id="GO:0015424">
    <property type="term" value="F:ABC-type amino acid transporter activity"/>
    <property type="evidence" value="ECO:0007669"/>
    <property type="project" value="InterPro"/>
</dbReference>
<proteinExistence type="predicted"/>
<dbReference type="InterPro" id="IPR027417">
    <property type="entry name" value="P-loop_NTPase"/>
</dbReference>
<protein>
    <submittedName>
        <fullName evidence="8">Amino acid ABC transporter ATP-binding protein (PAAT family)</fullName>
    </submittedName>
</protein>
<evidence type="ECO:0000256" key="5">
    <source>
        <dbReference type="ARBA" id="ARBA00022840"/>
    </source>
</evidence>
<feature type="domain" description="ABC transporter" evidence="7">
    <location>
        <begin position="2"/>
        <end position="239"/>
    </location>
</feature>
<sequence length="261" mass="29206">MLEIKDLHKSFGSHEVLKGLDLSVQQGDVVAVLGPSGSGKTTLLRCLNFLETAQSGTMNFDGDLFNLKYITKKEIASVRKKTAFVFQNYNLFRNKTALQNVTEGLIIARKLSKKEALEKGMYALDKVGLSAKYDAYPHQLSGGQQQRVAIARALASDPEIIYFDEPTSALDPTLIGEVLSVMRKLAEEGMTMLVVTHEMNFARNVSNKVIFMMDGEIIETKTAKDFFNNPEQACIKTFLRTYLNSDEGSQSYELRRVNEEV</sequence>
<evidence type="ECO:0000313" key="8">
    <source>
        <dbReference type="EMBL" id="PXX76827.1"/>
    </source>
</evidence>
<reference evidence="8 9" key="1">
    <citation type="submission" date="2018-05" db="EMBL/GenBank/DDBJ databases">
        <title>Genomic Encyclopedia of Type Strains, Phase IV (KMG-IV): sequencing the most valuable type-strain genomes for metagenomic binning, comparative biology and taxonomic classification.</title>
        <authorList>
            <person name="Goeker M."/>
        </authorList>
    </citation>
    <scope>NUCLEOTIDE SEQUENCE [LARGE SCALE GENOMIC DNA]</scope>
    <source>
        <strain evidence="8 9">JC118</strain>
    </source>
</reference>
<dbReference type="AlphaFoldDB" id="A0A318L557"/>
<dbReference type="PIRSF" id="PIRSF039085">
    <property type="entry name" value="ABC_ATPase_HisP"/>
    <property type="match status" value="1"/>
</dbReference>
<comment type="subcellular location">
    <subcellularLocation>
        <location evidence="1">Cell membrane</location>
        <topology evidence="1">Peripheral membrane protein</topology>
    </subcellularLocation>
</comment>
<dbReference type="PANTHER" id="PTHR43166:SF35">
    <property type="entry name" value="L-CYSTINE IMPORT ATP-BINDING PROTEIN TCYN"/>
    <property type="match status" value="1"/>
</dbReference>
<name>A0A318L557_9FIRM</name>
<dbReference type="GO" id="GO:0005886">
    <property type="term" value="C:plasma membrane"/>
    <property type="evidence" value="ECO:0007669"/>
    <property type="project" value="UniProtKB-SubCell"/>
</dbReference>